<feature type="compositionally biased region" description="Polar residues" evidence="1">
    <location>
        <begin position="26"/>
        <end position="38"/>
    </location>
</feature>
<evidence type="ECO:0000313" key="2">
    <source>
        <dbReference type="EMBL" id="CAI9111971.1"/>
    </source>
</evidence>
<feature type="compositionally biased region" description="Basic and acidic residues" evidence="1">
    <location>
        <begin position="53"/>
        <end position="63"/>
    </location>
</feature>
<name>A0AAV1DVR5_OLDCO</name>
<feature type="compositionally biased region" description="Basic and acidic residues" evidence="1">
    <location>
        <begin position="147"/>
        <end position="164"/>
    </location>
</feature>
<organism evidence="2 3">
    <name type="scientific">Oldenlandia corymbosa var. corymbosa</name>
    <dbReference type="NCBI Taxonomy" id="529605"/>
    <lineage>
        <taxon>Eukaryota</taxon>
        <taxon>Viridiplantae</taxon>
        <taxon>Streptophyta</taxon>
        <taxon>Embryophyta</taxon>
        <taxon>Tracheophyta</taxon>
        <taxon>Spermatophyta</taxon>
        <taxon>Magnoliopsida</taxon>
        <taxon>eudicotyledons</taxon>
        <taxon>Gunneridae</taxon>
        <taxon>Pentapetalae</taxon>
        <taxon>asterids</taxon>
        <taxon>lamiids</taxon>
        <taxon>Gentianales</taxon>
        <taxon>Rubiaceae</taxon>
        <taxon>Rubioideae</taxon>
        <taxon>Spermacoceae</taxon>
        <taxon>Hedyotis-Oldenlandia complex</taxon>
        <taxon>Oldenlandia</taxon>
    </lineage>
</organism>
<proteinExistence type="predicted"/>
<sequence>MSEKGKEASTSGLTVSEKATIPTDVEPSSPQPRQTSSAKRLFSKDQLISENQNNRKQEISLDPKEDEERDRNQSHGNNERQLVLYQEQFVMPAQFASSSRFQVLSDLQMEEDEMEDHTAVQQLWNLVLETELESDSDAEVIFSEENPVERKNDGERRVDEASII</sequence>
<feature type="region of interest" description="Disordered" evidence="1">
    <location>
        <begin position="1"/>
        <end position="80"/>
    </location>
</feature>
<keyword evidence="3" id="KW-1185">Reference proteome</keyword>
<evidence type="ECO:0000313" key="3">
    <source>
        <dbReference type="Proteomes" id="UP001161247"/>
    </source>
</evidence>
<dbReference type="Proteomes" id="UP001161247">
    <property type="component" value="Chromosome 7"/>
</dbReference>
<gene>
    <name evidence="2" type="ORF">OLC1_LOCUS19248</name>
</gene>
<dbReference type="AlphaFoldDB" id="A0AAV1DVR5"/>
<reference evidence="2" key="1">
    <citation type="submission" date="2023-03" db="EMBL/GenBank/DDBJ databases">
        <authorList>
            <person name="Julca I."/>
        </authorList>
    </citation>
    <scope>NUCLEOTIDE SEQUENCE</scope>
</reference>
<feature type="region of interest" description="Disordered" evidence="1">
    <location>
        <begin position="144"/>
        <end position="164"/>
    </location>
</feature>
<protein>
    <submittedName>
        <fullName evidence="2">OLC1v1012327C1</fullName>
    </submittedName>
</protein>
<evidence type="ECO:0000256" key="1">
    <source>
        <dbReference type="SAM" id="MobiDB-lite"/>
    </source>
</evidence>
<dbReference type="EMBL" id="OX459124">
    <property type="protein sequence ID" value="CAI9111971.1"/>
    <property type="molecule type" value="Genomic_DNA"/>
</dbReference>
<accession>A0AAV1DVR5</accession>